<organism evidence="1 2">
    <name type="scientific">Lentzea roselyniae</name>
    <dbReference type="NCBI Taxonomy" id="531940"/>
    <lineage>
        <taxon>Bacteria</taxon>
        <taxon>Bacillati</taxon>
        <taxon>Actinomycetota</taxon>
        <taxon>Actinomycetes</taxon>
        <taxon>Pseudonocardiales</taxon>
        <taxon>Pseudonocardiaceae</taxon>
        <taxon>Lentzea</taxon>
    </lineage>
</organism>
<proteinExistence type="predicted"/>
<dbReference type="EMBL" id="BAABBE010000103">
    <property type="protein sequence ID" value="GAA3690825.1"/>
    <property type="molecule type" value="Genomic_DNA"/>
</dbReference>
<name>A0ABP7CLW5_9PSEU</name>
<evidence type="ECO:0000313" key="1">
    <source>
        <dbReference type="EMBL" id="GAA3690825.1"/>
    </source>
</evidence>
<sequence>MQHTQTRCGLTAYRGELGGNAKWRPKRMQAIETTGTVLSFEDYWRLESMRGYESQHPVAWIKEVLELCRLIAVEVTS</sequence>
<gene>
    <name evidence="1" type="ORF">GCM10022267_91440</name>
</gene>
<accession>A0ABP7CLW5</accession>
<comment type="caution">
    <text evidence="1">The sequence shown here is derived from an EMBL/GenBank/DDBJ whole genome shotgun (WGS) entry which is preliminary data.</text>
</comment>
<keyword evidence="2" id="KW-1185">Reference proteome</keyword>
<reference evidence="2" key="1">
    <citation type="journal article" date="2019" name="Int. J. Syst. Evol. Microbiol.">
        <title>The Global Catalogue of Microorganisms (GCM) 10K type strain sequencing project: providing services to taxonomists for standard genome sequencing and annotation.</title>
        <authorList>
            <consortium name="The Broad Institute Genomics Platform"/>
            <consortium name="The Broad Institute Genome Sequencing Center for Infectious Disease"/>
            <person name="Wu L."/>
            <person name="Ma J."/>
        </authorList>
    </citation>
    <scope>NUCLEOTIDE SEQUENCE [LARGE SCALE GENOMIC DNA]</scope>
    <source>
        <strain evidence="2">JCM 17494</strain>
    </source>
</reference>
<dbReference type="Proteomes" id="UP001500711">
    <property type="component" value="Unassembled WGS sequence"/>
</dbReference>
<evidence type="ECO:0000313" key="2">
    <source>
        <dbReference type="Proteomes" id="UP001500711"/>
    </source>
</evidence>
<protein>
    <submittedName>
        <fullName evidence="1">Uncharacterized protein</fullName>
    </submittedName>
</protein>